<evidence type="ECO:0000256" key="3">
    <source>
        <dbReference type="ARBA" id="ARBA00022475"/>
    </source>
</evidence>
<sequence>MQGFTPILSTLGGVLIGFAAIALLYFNGRIAGISGIMGGVLRPQKGDTLWRAVFLAGLMTGALLILLRHPAAMDLRFDVSDSTIILGGFLVGIGTRIGTGCTSGHGVCGVGRLAPRSLVASAVFVGFGIATATLVRHVWEGF</sequence>
<keyword evidence="5 9" id="KW-0812">Transmembrane</keyword>
<comment type="caution">
    <text evidence="10">The sequence shown here is derived from an EMBL/GenBank/DDBJ whole genome shotgun (WGS) entry which is preliminary data.</text>
</comment>
<reference evidence="10" key="2">
    <citation type="journal article" date="2020" name="Microorganisms">
        <title>Osmotic Adaptation and Compatible Solute Biosynthesis of Phototrophic Bacteria as Revealed from Genome Analyses.</title>
        <authorList>
            <person name="Imhoff J.F."/>
            <person name="Rahn T."/>
            <person name="Kunzel S."/>
            <person name="Keller A."/>
            <person name="Neulinger S.C."/>
        </authorList>
    </citation>
    <scope>NUCLEOTIDE SEQUENCE</scope>
    <source>
        <strain evidence="10">DSM 11080</strain>
    </source>
</reference>
<keyword evidence="11" id="KW-1185">Reference proteome</keyword>
<feature type="transmembrane region" description="Helical" evidence="9">
    <location>
        <begin position="48"/>
        <end position="67"/>
    </location>
</feature>
<dbReference type="PANTHER" id="PTHR30574:SF1">
    <property type="entry name" value="SULPHUR TRANSPORT DOMAIN-CONTAINING PROTEIN"/>
    <property type="match status" value="1"/>
</dbReference>
<dbReference type="AlphaFoldDB" id="A0AAJ0U7E2"/>
<feature type="transmembrane region" description="Helical" evidence="9">
    <location>
        <begin position="6"/>
        <end position="27"/>
    </location>
</feature>
<keyword evidence="2" id="KW-0813">Transport</keyword>
<feature type="transmembrane region" description="Helical" evidence="9">
    <location>
        <begin position="79"/>
        <end position="97"/>
    </location>
</feature>
<dbReference type="PANTHER" id="PTHR30574">
    <property type="entry name" value="INNER MEMBRANE PROTEIN YEDE"/>
    <property type="match status" value="1"/>
</dbReference>
<proteinExistence type="inferred from homology"/>
<dbReference type="Proteomes" id="UP001296776">
    <property type="component" value="Unassembled WGS sequence"/>
</dbReference>
<evidence type="ECO:0000256" key="2">
    <source>
        <dbReference type="ARBA" id="ARBA00022448"/>
    </source>
</evidence>
<dbReference type="RefSeq" id="WP_200347125.1">
    <property type="nucleotide sequence ID" value="NZ_NRSJ01000029.1"/>
</dbReference>
<keyword evidence="3" id="KW-1003">Cell membrane</keyword>
<keyword evidence="6 9" id="KW-1133">Transmembrane helix</keyword>
<dbReference type="GO" id="GO:0005886">
    <property type="term" value="C:plasma membrane"/>
    <property type="evidence" value="ECO:0007669"/>
    <property type="project" value="UniProtKB-SubCell"/>
</dbReference>
<evidence type="ECO:0008006" key="12">
    <source>
        <dbReference type="Google" id="ProtNLM"/>
    </source>
</evidence>
<accession>A0AAJ0U7E2</accession>
<evidence type="ECO:0000256" key="1">
    <source>
        <dbReference type="ARBA" id="ARBA00004429"/>
    </source>
</evidence>
<evidence type="ECO:0000256" key="7">
    <source>
        <dbReference type="ARBA" id="ARBA00023136"/>
    </source>
</evidence>
<evidence type="ECO:0000256" key="5">
    <source>
        <dbReference type="ARBA" id="ARBA00022692"/>
    </source>
</evidence>
<dbReference type="Pfam" id="PF04143">
    <property type="entry name" value="Sulf_transp"/>
    <property type="match status" value="1"/>
</dbReference>
<reference evidence="10" key="1">
    <citation type="submission" date="2017-08" db="EMBL/GenBank/DDBJ databases">
        <authorList>
            <person name="Imhoff J.F."/>
            <person name="Rahn T."/>
            <person name="Kuenzel S."/>
            <person name="Neulinger S.C."/>
        </authorList>
    </citation>
    <scope>NUCLEOTIDE SEQUENCE</scope>
    <source>
        <strain evidence="10">DSM 11080</strain>
    </source>
</reference>
<evidence type="ECO:0000313" key="10">
    <source>
        <dbReference type="EMBL" id="MBK1705867.1"/>
    </source>
</evidence>
<name>A0AAJ0U7E2_9GAMM</name>
<evidence type="ECO:0000313" key="11">
    <source>
        <dbReference type="Proteomes" id="UP001296776"/>
    </source>
</evidence>
<evidence type="ECO:0000256" key="9">
    <source>
        <dbReference type="SAM" id="Phobius"/>
    </source>
</evidence>
<keyword evidence="4" id="KW-0997">Cell inner membrane</keyword>
<comment type="similarity">
    <text evidence="8">Belongs to the TsuA/YedE (TC 9.B.102) family.</text>
</comment>
<feature type="transmembrane region" description="Helical" evidence="9">
    <location>
        <begin position="118"/>
        <end position="139"/>
    </location>
</feature>
<protein>
    <recommendedName>
        <fullName evidence="12">YeeE/YedE family protein</fullName>
    </recommendedName>
</protein>
<gene>
    <name evidence="10" type="ORF">CKO40_15225</name>
</gene>
<dbReference type="InterPro" id="IPR007272">
    <property type="entry name" value="Sulf_transp_TsuA/YedE"/>
</dbReference>
<keyword evidence="7 9" id="KW-0472">Membrane</keyword>
<organism evidence="10 11">
    <name type="scientific">Halochromatium glycolicum</name>
    <dbReference type="NCBI Taxonomy" id="85075"/>
    <lineage>
        <taxon>Bacteria</taxon>
        <taxon>Pseudomonadati</taxon>
        <taxon>Pseudomonadota</taxon>
        <taxon>Gammaproteobacteria</taxon>
        <taxon>Chromatiales</taxon>
        <taxon>Chromatiaceae</taxon>
        <taxon>Halochromatium</taxon>
    </lineage>
</organism>
<evidence type="ECO:0000256" key="8">
    <source>
        <dbReference type="ARBA" id="ARBA00035655"/>
    </source>
</evidence>
<comment type="subcellular location">
    <subcellularLocation>
        <location evidence="1">Cell inner membrane</location>
        <topology evidence="1">Multi-pass membrane protein</topology>
    </subcellularLocation>
</comment>
<evidence type="ECO:0000256" key="4">
    <source>
        <dbReference type="ARBA" id="ARBA00022519"/>
    </source>
</evidence>
<evidence type="ECO:0000256" key="6">
    <source>
        <dbReference type="ARBA" id="ARBA00022989"/>
    </source>
</evidence>
<dbReference type="EMBL" id="NRSJ01000029">
    <property type="protein sequence ID" value="MBK1705867.1"/>
    <property type="molecule type" value="Genomic_DNA"/>
</dbReference>